<dbReference type="AlphaFoldDB" id="A0A165RYW1"/>
<reference evidence="2" key="1">
    <citation type="submission" date="2016-01" db="EMBL/GenBank/DDBJ databases">
        <title>Draft genome of Chromobacterium sp. F49.</title>
        <authorList>
            <person name="Hong K.W."/>
        </authorList>
    </citation>
    <scope>NUCLEOTIDE SEQUENCE [LARGE SCALE GENOMIC DNA]</scope>
    <source>
        <strain evidence="2">M63</strain>
    </source>
</reference>
<dbReference type="STRING" id="1007103.GCA_000213315_04557"/>
<dbReference type="RefSeq" id="WP_063180916.1">
    <property type="nucleotide sequence ID" value="NZ_LQRA01000050.1"/>
</dbReference>
<dbReference type="Proteomes" id="UP000076563">
    <property type="component" value="Unassembled WGS sequence"/>
</dbReference>
<dbReference type="InterPro" id="IPR036291">
    <property type="entry name" value="NAD(P)-bd_dom_sf"/>
</dbReference>
<name>A0A165RYW1_9BACL</name>
<organism evidence="1 2">
    <name type="scientific">Paenibacillus elgii</name>
    <dbReference type="NCBI Taxonomy" id="189691"/>
    <lineage>
        <taxon>Bacteria</taxon>
        <taxon>Bacillati</taxon>
        <taxon>Bacillota</taxon>
        <taxon>Bacilli</taxon>
        <taxon>Bacillales</taxon>
        <taxon>Paenibacillaceae</taxon>
        <taxon>Paenibacillus</taxon>
    </lineage>
</organism>
<gene>
    <name evidence="1" type="ORF">AV654_14760</name>
</gene>
<evidence type="ECO:0008006" key="3">
    <source>
        <dbReference type="Google" id="ProtNLM"/>
    </source>
</evidence>
<dbReference type="SUPFAM" id="SSF51735">
    <property type="entry name" value="NAD(P)-binding Rossmann-fold domains"/>
    <property type="match status" value="1"/>
</dbReference>
<proteinExistence type="predicted"/>
<accession>A0A165RYW1</accession>
<keyword evidence="2" id="KW-1185">Reference proteome</keyword>
<dbReference type="EMBL" id="LQRA01000050">
    <property type="protein sequence ID" value="KZE79850.1"/>
    <property type="molecule type" value="Genomic_DNA"/>
</dbReference>
<protein>
    <recommendedName>
        <fullName evidence="3">Saccharopine dehydrogenase</fullName>
    </recommendedName>
</protein>
<dbReference type="Gene3D" id="3.40.50.720">
    <property type="entry name" value="NAD(P)-binding Rossmann-like Domain"/>
    <property type="match status" value="1"/>
</dbReference>
<evidence type="ECO:0000313" key="1">
    <source>
        <dbReference type="EMBL" id="KZE79850.1"/>
    </source>
</evidence>
<comment type="caution">
    <text evidence="1">The sequence shown here is derived from an EMBL/GenBank/DDBJ whole genome shotgun (WGS) entry which is preliminary data.</text>
</comment>
<sequence length="331" mass="35384">MAAIFIAGGYGIVGSNIARHVRKINKEIEIIIAGRNPDKGAALAKELGNARTVYLDLDKSIESYDWGQIDLIVAALQDPADALIDVALALGIAHIGITKLADELTPFLFSALRTPPSRPIVPLGHSQSGVMTLLALKAAEAFSRIDSIELAGLYDDQEQMGPMTVGDAEGFIGRALLRQNGNWIWVNANQHPRKVRLSDGSCLEGLPMGLLDVPSLAAATHAPNIRFDFIQGESIGTKTGGQASQDLYIEIEGILKSGLPGKQRTIVSDPKGQAHLTALGVLVVIEHILGLDGKQTARRAVYLPETLVSTDAAIARFEQFGVQISSELNEN</sequence>
<dbReference type="OrthoDB" id="1910498at2"/>
<evidence type="ECO:0000313" key="2">
    <source>
        <dbReference type="Proteomes" id="UP000076563"/>
    </source>
</evidence>